<sequence>MSDQFWDDPDEDPAMIEAYREYMEGIWEEILASGESGNPLEGKVTRVYFVSKSKGRGKRRRKWKEVEMIGLGNRFQTIKDVPTGRLDSIAEELIPPELVPPHVTPFQFFLDCFRKLDERKNGRKKRG</sequence>
<dbReference type="Proteomes" id="UP000265540">
    <property type="component" value="Unassembled WGS sequence"/>
</dbReference>
<comment type="caution">
    <text evidence="1">The sequence shown here is derived from an EMBL/GenBank/DDBJ whole genome shotgun (WGS) entry which is preliminary data.</text>
</comment>
<dbReference type="EMBL" id="QZJF01000017">
    <property type="protein sequence ID" value="RJR26800.1"/>
    <property type="molecule type" value="Genomic_DNA"/>
</dbReference>
<dbReference type="AlphaFoldDB" id="A0A3A4ZJF9"/>
<reference evidence="1 2" key="1">
    <citation type="journal article" date="2017" name="ISME J.">
        <title>Energy and carbon metabolisms in a deep terrestrial subsurface fluid microbial community.</title>
        <authorList>
            <person name="Momper L."/>
            <person name="Jungbluth S.P."/>
            <person name="Lee M.D."/>
            <person name="Amend J.P."/>
        </authorList>
    </citation>
    <scope>NUCLEOTIDE SEQUENCE [LARGE SCALE GENOMIC DNA]</scope>
    <source>
        <strain evidence="1">SURF_46</strain>
    </source>
</reference>
<gene>
    <name evidence="1" type="ORF">C4561_03390</name>
</gene>
<evidence type="ECO:0000313" key="1">
    <source>
        <dbReference type="EMBL" id="RJR26800.1"/>
    </source>
</evidence>
<name>A0A3A4ZJF9_UNCKA</name>
<organism evidence="1 2">
    <name type="scientific">candidate division WWE3 bacterium</name>
    <dbReference type="NCBI Taxonomy" id="2053526"/>
    <lineage>
        <taxon>Bacteria</taxon>
        <taxon>Katanobacteria</taxon>
    </lineage>
</organism>
<accession>A0A3A4ZJF9</accession>
<proteinExistence type="predicted"/>
<protein>
    <submittedName>
        <fullName evidence="1">Uncharacterized protein</fullName>
    </submittedName>
</protein>
<evidence type="ECO:0000313" key="2">
    <source>
        <dbReference type="Proteomes" id="UP000265540"/>
    </source>
</evidence>